<name>A0ABD3Q010_9STRA</name>
<organism evidence="1 2">
    <name type="scientific">Cyclotella atomus</name>
    <dbReference type="NCBI Taxonomy" id="382360"/>
    <lineage>
        <taxon>Eukaryota</taxon>
        <taxon>Sar</taxon>
        <taxon>Stramenopiles</taxon>
        <taxon>Ochrophyta</taxon>
        <taxon>Bacillariophyta</taxon>
        <taxon>Coscinodiscophyceae</taxon>
        <taxon>Thalassiosirophycidae</taxon>
        <taxon>Stephanodiscales</taxon>
        <taxon>Stephanodiscaceae</taxon>
        <taxon>Cyclotella</taxon>
    </lineage>
</organism>
<keyword evidence="2" id="KW-1185">Reference proteome</keyword>
<dbReference type="Proteomes" id="UP001530400">
    <property type="component" value="Unassembled WGS sequence"/>
</dbReference>
<evidence type="ECO:0000313" key="2">
    <source>
        <dbReference type="Proteomes" id="UP001530400"/>
    </source>
</evidence>
<proteinExistence type="predicted"/>
<comment type="caution">
    <text evidence="1">The sequence shown here is derived from an EMBL/GenBank/DDBJ whole genome shotgun (WGS) entry which is preliminary data.</text>
</comment>
<accession>A0ABD3Q010</accession>
<dbReference type="EMBL" id="JALLPJ020000403">
    <property type="protein sequence ID" value="KAL3793184.1"/>
    <property type="molecule type" value="Genomic_DNA"/>
</dbReference>
<gene>
    <name evidence="1" type="ORF">ACHAWO_009357</name>
</gene>
<dbReference type="AlphaFoldDB" id="A0ABD3Q010"/>
<protein>
    <submittedName>
        <fullName evidence="1">Uncharacterized protein</fullName>
    </submittedName>
</protein>
<sequence length="371" mass="41674">MARHCSSRLRALLTVWSSFVTAFYVTPRQRYRFVLFQAIDNPIDNSNPNESSSSWHFLPNTLITQNTDDILHGCDAVVTTLDAHNAITKRDCWLRSIDAMTSNDIKSLIDTSLEHAAMPPKEALTAIVATHRWAANFVRPLQLCPWAGSSLDTDGAIRYWVVLFDASNVMESEEIFDEMERVLGQAGRHLEQIASVGTNPIDAAAAISFVILAPMNADMLMFPDFESFHEFFLDLEDRLLDECDTYWDNFDDHNDVAQNESDIPDECKITLAAFHPDWRFNTKNSDSSIESTSAIDYEKRTPYPTISIVMSSVIDALIDPDAEQSEDGSSSVVTNRIAASNEKTLCKLGVDRLKEMYKSKVICPMPGKKLD</sequence>
<reference evidence="1 2" key="1">
    <citation type="submission" date="2024-10" db="EMBL/GenBank/DDBJ databases">
        <title>Updated reference genomes for cyclostephanoid diatoms.</title>
        <authorList>
            <person name="Roberts W.R."/>
            <person name="Alverson A.J."/>
        </authorList>
    </citation>
    <scope>NUCLEOTIDE SEQUENCE [LARGE SCALE GENOMIC DNA]</scope>
    <source>
        <strain evidence="1 2">AJA010-31</strain>
    </source>
</reference>
<evidence type="ECO:0000313" key="1">
    <source>
        <dbReference type="EMBL" id="KAL3793184.1"/>
    </source>
</evidence>